<dbReference type="EMBL" id="KZ308554">
    <property type="protein sequence ID" value="KAG8231397.1"/>
    <property type="molecule type" value="Genomic_DNA"/>
</dbReference>
<dbReference type="GO" id="GO:0032040">
    <property type="term" value="C:small-subunit processome"/>
    <property type="evidence" value="ECO:0007669"/>
    <property type="project" value="InterPro"/>
</dbReference>
<keyword evidence="7" id="KW-1185">Reference proteome</keyword>
<organism evidence="6 7">
    <name type="scientific">Ladona fulva</name>
    <name type="common">Scarce chaser dragonfly</name>
    <name type="synonym">Libellula fulva</name>
    <dbReference type="NCBI Taxonomy" id="123851"/>
    <lineage>
        <taxon>Eukaryota</taxon>
        <taxon>Metazoa</taxon>
        <taxon>Ecdysozoa</taxon>
        <taxon>Arthropoda</taxon>
        <taxon>Hexapoda</taxon>
        <taxon>Insecta</taxon>
        <taxon>Pterygota</taxon>
        <taxon>Palaeoptera</taxon>
        <taxon>Odonata</taxon>
        <taxon>Epiprocta</taxon>
        <taxon>Anisoptera</taxon>
        <taxon>Libelluloidea</taxon>
        <taxon>Libellulidae</taxon>
        <taxon>Ladona</taxon>
    </lineage>
</organism>
<evidence type="ECO:0000313" key="6">
    <source>
        <dbReference type="EMBL" id="KAG8231397.1"/>
    </source>
</evidence>
<proteinExistence type="inferred from homology"/>
<feature type="region of interest" description="Disordered" evidence="5">
    <location>
        <begin position="75"/>
        <end position="102"/>
    </location>
</feature>
<dbReference type="PANTHER" id="PTHR14150:SF12">
    <property type="entry name" value="U3 SMALL NUCLEOLAR RNA-ASSOCIATED PROTEIN 14 HOMOLOG A"/>
    <property type="match status" value="1"/>
</dbReference>
<accession>A0A8K0P368</accession>
<dbReference type="AlphaFoldDB" id="A0A8K0P368"/>
<dbReference type="Proteomes" id="UP000792457">
    <property type="component" value="Unassembled WGS sequence"/>
</dbReference>
<keyword evidence="4" id="KW-0539">Nucleus</keyword>
<reference evidence="6" key="1">
    <citation type="submission" date="2013-04" db="EMBL/GenBank/DDBJ databases">
        <authorList>
            <person name="Qu J."/>
            <person name="Murali S.C."/>
            <person name="Bandaranaike D."/>
            <person name="Bellair M."/>
            <person name="Blankenburg K."/>
            <person name="Chao H."/>
            <person name="Dinh H."/>
            <person name="Doddapaneni H."/>
            <person name="Downs B."/>
            <person name="Dugan-Rocha S."/>
            <person name="Elkadiri S."/>
            <person name="Gnanaolivu R.D."/>
            <person name="Hernandez B."/>
            <person name="Javaid M."/>
            <person name="Jayaseelan J.C."/>
            <person name="Lee S."/>
            <person name="Li M."/>
            <person name="Ming W."/>
            <person name="Munidasa M."/>
            <person name="Muniz J."/>
            <person name="Nguyen L."/>
            <person name="Ongeri F."/>
            <person name="Osuji N."/>
            <person name="Pu L.-L."/>
            <person name="Puazo M."/>
            <person name="Qu C."/>
            <person name="Quiroz J."/>
            <person name="Raj R."/>
            <person name="Weissenberger G."/>
            <person name="Xin Y."/>
            <person name="Zou X."/>
            <person name="Han Y."/>
            <person name="Richards S."/>
            <person name="Worley K."/>
            <person name="Muzny D."/>
            <person name="Gibbs R."/>
        </authorList>
    </citation>
    <scope>NUCLEOTIDE SEQUENCE</scope>
    <source>
        <strain evidence="6">Sampled in the wild</strain>
    </source>
</reference>
<reference evidence="6" key="2">
    <citation type="submission" date="2017-10" db="EMBL/GenBank/DDBJ databases">
        <title>Ladona fulva Genome sequencing and assembly.</title>
        <authorList>
            <person name="Murali S."/>
            <person name="Richards S."/>
            <person name="Bandaranaike D."/>
            <person name="Bellair M."/>
            <person name="Blankenburg K."/>
            <person name="Chao H."/>
            <person name="Dinh H."/>
            <person name="Doddapaneni H."/>
            <person name="Dugan-Rocha S."/>
            <person name="Elkadiri S."/>
            <person name="Gnanaolivu R."/>
            <person name="Hernandez B."/>
            <person name="Skinner E."/>
            <person name="Javaid M."/>
            <person name="Lee S."/>
            <person name="Li M."/>
            <person name="Ming W."/>
            <person name="Munidasa M."/>
            <person name="Muniz J."/>
            <person name="Nguyen L."/>
            <person name="Hughes D."/>
            <person name="Osuji N."/>
            <person name="Pu L.-L."/>
            <person name="Puazo M."/>
            <person name="Qu C."/>
            <person name="Quiroz J."/>
            <person name="Raj R."/>
            <person name="Weissenberger G."/>
            <person name="Xin Y."/>
            <person name="Zou X."/>
            <person name="Han Y."/>
            <person name="Worley K."/>
            <person name="Muzny D."/>
            <person name="Gibbs R."/>
        </authorList>
    </citation>
    <scope>NUCLEOTIDE SEQUENCE</scope>
    <source>
        <strain evidence="6">Sampled in the wild</strain>
    </source>
</reference>
<evidence type="ECO:0000256" key="5">
    <source>
        <dbReference type="SAM" id="MobiDB-lite"/>
    </source>
</evidence>
<comment type="caution">
    <text evidence="6">The sequence shown here is derived from an EMBL/GenBank/DDBJ whole genome shotgun (WGS) entry which is preliminary data.</text>
</comment>
<evidence type="ECO:0000313" key="7">
    <source>
        <dbReference type="Proteomes" id="UP000792457"/>
    </source>
</evidence>
<comment type="similarity">
    <text evidence="2">Belongs to the UTP14 family.</text>
</comment>
<evidence type="ECO:0000256" key="1">
    <source>
        <dbReference type="ARBA" id="ARBA00004604"/>
    </source>
</evidence>
<protein>
    <submittedName>
        <fullName evidence="6">Uncharacterized protein</fullName>
    </submittedName>
</protein>
<keyword evidence="3" id="KW-0597">Phosphoprotein</keyword>
<feature type="compositionally biased region" description="Basic and acidic residues" evidence="5">
    <location>
        <begin position="75"/>
        <end position="88"/>
    </location>
</feature>
<dbReference type="OrthoDB" id="277439at2759"/>
<sequence>MAIYLLFQSRQQLHQQLRMSRDLTMKINKEDSSEGEDIEEDHPVYEDNPWMKGTNEYEEFSNKYRKYWEEENAKKAKSKENAKASESREEVEEIESVTSVKDGNKSHTSMIIKEPVEAPLKFGLTVTEIAEKSIDNEKKRTINDHWECTSFGISSKQNKVKFNGATYNGVTCNGAIYNGTKCNGVIYNGAKCNGVIYNGTKCNGAIYNGAKCNGFKDVDDMFEHMENIMKKKFEKKASELKGGQAANQQRKFMKEMHDKKESEAVNVSESQVKEDPSQGAINLETTTDEKSKWNVTAIKYVNELPYPYVAVESFESSIRAPLGSMWVPETAHRKFIAPKIKTLIGTVIEPLSEEALIDNSESLKDFDEKEVVCEVY</sequence>
<dbReference type="GO" id="GO:0006364">
    <property type="term" value="P:rRNA processing"/>
    <property type="evidence" value="ECO:0007669"/>
    <property type="project" value="InterPro"/>
</dbReference>
<comment type="subcellular location">
    <subcellularLocation>
        <location evidence="1">Nucleus</location>
        <location evidence="1">Nucleolus</location>
    </subcellularLocation>
</comment>
<dbReference type="Pfam" id="PF04615">
    <property type="entry name" value="Utp14"/>
    <property type="match status" value="1"/>
</dbReference>
<gene>
    <name evidence="6" type="ORF">J437_LFUL011333</name>
</gene>
<evidence type="ECO:0000256" key="3">
    <source>
        <dbReference type="ARBA" id="ARBA00022553"/>
    </source>
</evidence>
<evidence type="ECO:0000256" key="2">
    <source>
        <dbReference type="ARBA" id="ARBA00007774"/>
    </source>
</evidence>
<dbReference type="InterPro" id="IPR006709">
    <property type="entry name" value="SSU_processome_Utp14"/>
</dbReference>
<dbReference type="PANTHER" id="PTHR14150">
    <property type="entry name" value="U3 SMALL NUCLEOLAR RNA-ASSOCIATED PROTEIN 14"/>
    <property type="match status" value="1"/>
</dbReference>
<feature type="region of interest" description="Disordered" evidence="5">
    <location>
        <begin position="29"/>
        <end position="52"/>
    </location>
</feature>
<evidence type="ECO:0000256" key="4">
    <source>
        <dbReference type="ARBA" id="ARBA00023242"/>
    </source>
</evidence>
<name>A0A8K0P368_LADFU</name>